<organism evidence="2 3">
    <name type="scientific">Aurantiacibacter zhengii</name>
    <dbReference type="NCBI Taxonomy" id="2307003"/>
    <lineage>
        <taxon>Bacteria</taxon>
        <taxon>Pseudomonadati</taxon>
        <taxon>Pseudomonadota</taxon>
        <taxon>Alphaproteobacteria</taxon>
        <taxon>Sphingomonadales</taxon>
        <taxon>Erythrobacteraceae</taxon>
        <taxon>Aurantiacibacter</taxon>
    </lineage>
</organism>
<evidence type="ECO:0000259" key="1">
    <source>
        <dbReference type="Pfam" id="PF01458"/>
    </source>
</evidence>
<comment type="caution">
    <text evidence="2">The sequence shown here is derived from an EMBL/GenBank/DDBJ whole genome shotgun (WGS) entry which is preliminary data.</text>
</comment>
<name>A0A418NT07_9SPHN</name>
<gene>
    <name evidence="2" type="ORF">D2V07_07230</name>
</gene>
<proteinExistence type="predicted"/>
<evidence type="ECO:0000313" key="3">
    <source>
        <dbReference type="Proteomes" id="UP000286576"/>
    </source>
</evidence>
<dbReference type="OrthoDB" id="9768262at2"/>
<dbReference type="RefSeq" id="WP_119586229.1">
    <property type="nucleotide sequence ID" value="NZ_CAWODQ010000022.1"/>
</dbReference>
<sequence>MSQQNPTLKDEEWRYADAKALAALSPDTFEAWRDIDVAPGETHRECFVLDAAEPSLTRIRAKVGEGARLELFAVNLGGDYTRMEVITRLETGAHFEFGGVTIGGGDAVREFVTRTTHDEPEATSNQVVRAVHWGEATGNFLGAINVGRGGQRTDAAQDFKALVLEKGAAANAKPELEIFADDVKCAHGAAIGQMDEMARYYMASRGIAPDLAKKLLVRAFIADALAALEDESEAERLLDTALAVLDDAEAMIA</sequence>
<dbReference type="Proteomes" id="UP000286576">
    <property type="component" value="Unassembled WGS sequence"/>
</dbReference>
<dbReference type="PANTHER" id="PTHR43575:SF1">
    <property type="entry name" value="PROTEIN ABCI7, CHLOROPLASTIC"/>
    <property type="match status" value="1"/>
</dbReference>
<dbReference type="AlphaFoldDB" id="A0A418NT07"/>
<dbReference type="Pfam" id="PF01458">
    <property type="entry name" value="SUFBD_core"/>
    <property type="match status" value="1"/>
</dbReference>
<dbReference type="EMBL" id="QXFL01000003">
    <property type="protein sequence ID" value="RIV86511.1"/>
    <property type="molecule type" value="Genomic_DNA"/>
</dbReference>
<accession>A0A418NT07</accession>
<dbReference type="InterPro" id="IPR000825">
    <property type="entry name" value="SUF_FeS_clus_asmbl_SufBD_core"/>
</dbReference>
<reference evidence="2 3" key="1">
    <citation type="submission" date="2018-08" db="EMBL/GenBank/DDBJ databases">
        <title>Erythrobacter zhengii sp.nov., a bacterium isolated from deep-sea sediment.</title>
        <authorList>
            <person name="Fang C."/>
            <person name="Wu Y.-H."/>
            <person name="Sun C."/>
            <person name="Wang H."/>
            <person name="Cheng H."/>
            <person name="Meng F.-X."/>
            <person name="Wang C.-S."/>
            <person name="Xu X.-W."/>
        </authorList>
    </citation>
    <scope>NUCLEOTIDE SEQUENCE [LARGE SCALE GENOMIC DNA]</scope>
    <source>
        <strain evidence="2 3">V18</strain>
    </source>
</reference>
<dbReference type="InterPro" id="IPR055346">
    <property type="entry name" value="Fe-S_cluster_assembly_SufBD"/>
</dbReference>
<protein>
    <submittedName>
        <fullName evidence="2">SufD family Fe-S cluster assembly protein</fullName>
    </submittedName>
</protein>
<evidence type="ECO:0000313" key="2">
    <source>
        <dbReference type="EMBL" id="RIV86511.1"/>
    </source>
</evidence>
<dbReference type="PANTHER" id="PTHR43575">
    <property type="entry name" value="PROTEIN ABCI7, CHLOROPLASTIC"/>
    <property type="match status" value="1"/>
</dbReference>
<keyword evidence="3" id="KW-1185">Reference proteome</keyword>
<dbReference type="InterPro" id="IPR037284">
    <property type="entry name" value="SUF_FeS_clus_asmbl_SufBD_sf"/>
</dbReference>
<dbReference type="GO" id="GO:0016226">
    <property type="term" value="P:iron-sulfur cluster assembly"/>
    <property type="evidence" value="ECO:0007669"/>
    <property type="project" value="InterPro"/>
</dbReference>
<dbReference type="SUPFAM" id="SSF101960">
    <property type="entry name" value="Stabilizer of iron transporter SufD"/>
    <property type="match status" value="1"/>
</dbReference>
<feature type="domain" description="SUF system FeS cluster assembly SufBD core" evidence="1">
    <location>
        <begin position="56"/>
        <end position="220"/>
    </location>
</feature>